<reference evidence="1 2" key="1">
    <citation type="submission" date="2020-10" db="EMBL/GenBank/DDBJ databases">
        <authorList>
            <person name="Castelo-Branco R."/>
            <person name="Eusebio N."/>
            <person name="Adriana R."/>
            <person name="Vieira A."/>
            <person name="Brugerolle De Fraissinette N."/>
            <person name="Rezende De Castro R."/>
            <person name="Schneider M.P."/>
            <person name="Vasconcelos V."/>
            <person name="Leao P.N."/>
        </authorList>
    </citation>
    <scope>NUCLEOTIDE SEQUENCE [LARGE SCALE GENOMIC DNA]</scope>
    <source>
        <strain evidence="1 2">LEGE 07299</strain>
    </source>
</reference>
<dbReference type="EMBL" id="JADEXF010000018">
    <property type="protein sequence ID" value="MBE9103583.1"/>
    <property type="molecule type" value="Genomic_DNA"/>
</dbReference>
<proteinExistence type="predicted"/>
<dbReference type="Proteomes" id="UP000647836">
    <property type="component" value="Unassembled WGS sequence"/>
</dbReference>
<organism evidence="1 2">
    <name type="scientific">Nostoc cf. edaphicum LEGE 07299</name>
    <dbReference type="NCBI Taxonomy" id="2777974"/>
    <lineage>
        <taxon>Bacteria</taxon>
        <taxon>Bacillati</taxon>
        <taxon>Cyanobacteriota</taxon>
        <taxon>Cyanophyceae</taxon>
        <taxon>Nostocales</taxon>
        <taxon>Nostocaceae</taxon>
        <taxon>Nostoc</taxon>
    </lineage>
</organism>
<gene>
    <name evidence="1" type="ORF">IQ229_01055</name>
</gene>
<accession>A0ABR9TT63</accession>
<dbReference type="RefSeq" id="WP_194040484.1">
    <property type="nucleotide sequence ID" value="NZ_JADEXF010000018.1"/>
</dbReference>
<comment type="caution">
    <text evidence="1">The sequence shown here is derived from an EMBL/GenBank/DDBJ whole genome shotgun (WGS) entry which is preliminary data.</text>
</comment>
<keyword evidence="2" id="KW-1185">Reference proteome</keyword>
<name>A0ABR9TT63_9NOSO</name>
<sequence>MLETAQELLEYEAEEDEKITAKLMKNELTARVKRSKDKIALPLFPGDKYAVAAGTVEREREETLQELNDFLSKLNYI</sequence>
<evidence type="ECO:0000313" key="2">
    <source>
        <dbReference type="Proteomes" id="UP000647836"/>
    </source>
</evidence>
<evidence type="ECO:0000313" key="1">
    <source>
        <dbReference type="EMBL" id="MBE9103583.1"/>
    </source>
</evidence>
<protein>
    <submittedName>
        <fullName evidence="1">Uncharacterized protein</fullName>
    </submittedName>
</protein>